<evidence type="ECO:0000313" key="1">
    <source>
        <dbReference type="EMBL" id="REF94789.1"/>
    </source>
</evidence>
<name>A0A3D9ZCZ8_9ACTN</name>
<sequence length="148" mass="16893">MGASWWDYYVAYQPDLDAALDELRQHVFDTGDYWWAVPYQFGTSAADFPNRPRTEDELWEPERVRQSGTHSILDMDRMVADGEKPEISTVQPVSEAEALAKIGVAKLTRDHVEALKPLAEQRWFGRCAVLHNAAGEPEEIYFWGFSGD</sequence>
<dbReference type="OrthoDB" id="3618826at2"/>
<protein>
    <submittedName>
        <fullName evidence="1">Uncharacterized protein</fullName>
    </submittedName>
</protein>
<dbReference type="EMBL" id="QUMQ01000001">
    <property type="protein sequence ID" value="REF94789.1"/>
    <property type="molecule type" value="Genomic_DNA"/>
</dbReference>
<dbReference type="Proteomes" id="UP000256913">
    <property type="component" value="Unassembled WGS sequence"/>
</dbReference>
<proteinExistence type="predicted"/>
<keyword evidence="2" id="KW-1185">Reference proteome</keyword>
<comment type="caution">
    <text evidence="1">The sequence shown here is derived from an EMBL/GenBank/DDBJ whole genome shotgun (WGS) entry which is preliminary data.</text>
</comment>
<accession>A0A3D9ZCZ8</accession>
<dbReference type="RefSeq" id="WP_116066549.1">
    <property type="nucleotide sequence ID" value="NZ_BONB01000001.1"/>
</dbReference>
<evidence type="ECO:0000313" key="2">
    <source>
        <dbReference type="Proteomes" id="UP000256913"/>
    </source>
</evidence>
<gene>
    <name evidence="1" type="ORF">DFJ67_0733</name>
</gene>
<reference evidence="1 2" key="1">
    <citation type="submission" date="2018-08" db="EMBL/GenBank/DDBJ databases">
        <title>Sequencing the genomes of 1000 actinobacteria strains.</title>
        <authorList>
            <person name="Klenk H.-P."/>
        </authorList>
    </citation>
    <scope>NUCLEOTIDE SEQUENCE [LARGE SCALE GENOMIC DNA]</scope>
    <source>
        <strain evidence="1 2">DSM 44099</strain>
    </source>
</reference>
<dbReference type="AlphaFoldDB" id="A0A3D9ZCZ8"/>
<organism evidence="1 2">
    <name type="scientific">Asanoa ferruginea</name>
    <dbReference type="NCBI Taxonomy" id="53367"/>
    <lineage>
        <taxon>Bacteria</taxon>
        <taxon>Bacillati</taxon>
        <taxon>Actinomycetota</taxon>
        <taxon>Actinomycetes</taxon>
        <taxon>Micromonosporales</taxon>
        <taxon>Micromonosporaceae</taxon>
        <taxon>Asanoa</taxon>
    </lineage>
</organism>